<accession>J9GE56</accession>
<organism evidence="1">
    <name type="scientific">gut metagenome</name>
    <dbReference type="NCBI Taxonomy" id="749906"/>
    <lineage>
        <taxon>unclassified sequences</taxon>
        <taxon>metagenomes</taxon>
        <taxon>organismal metagenomes</taxon>
    </lineage>
</organism>
<protein>
    <submittedName>
        <fullName evidence="1">Uncharacterized protein</fullName>
    </submittedName>
</protein>
<proteinExistence type="predicted"/>
<dbReference type="AlphaFoldDB" id="J9GE56"/>
<evidence type="ECO:0000313" key="1">
    <source>
        <dbReference type="EMBL" id="EJX05612.1"/>
    </source>
</evidence>
<reference evidence="1" key="1">
    <citation type="journal article" date="2012" name="PLoS ONE">
        <title>Gene sets for utilization of primary and secondary nutrition supplies in the distal gut of endangered iberian lynx.</title>
        <authorList>
            <person name="Alcaide M."/>
            <person name="Messina E."/>
            <person name="Richter M."/>
            <person name="Bargiela R."/>
            <person name="Peplies J."/>
            <person name="Huws S.A."/>
            <person name="Newbold C.J."/>
            <person name="Golyshin P.N."/>
            <person name="Simon M.A."/>
            <person name="Lopez G."/>
            <person name="Yakimov M.M."/>
            <person name="Ferrer M."/>
        </authorList>
    </citation>
    <scope>NUCLEOTIDE SEQUENCE</scope>
</reference>
<comment type="caution">
    <text evidence="1">The sequence shown here is derived from an EMBL/GenBank/DDBJ whole genome shotgun (WGS) entry which is preliminary data.</text>
</comment>
<sequence>MPFVIFIIVYKLGIFLLTQFDSIFHRCGFRILKGIFHCCCNIFLRFVATGQEAKGQHTGQNHSFHHKLHHSSVNSATKISIPNVSKINAAKQNAKFQLKNVRISILLSDA</sequence>
<dbReference type="EMBL" id="AMCI01001416">
    <property type="protein sequence ID" value="EJX05612.1"/>
    <property type="molecule type" value="Genomic_DNA"/>
</dbReference>
<name>J9GE56_9ZZZZ</name>
<gene>
    <name evidence="1" type="ORF">EVA_06273</name>
</gene>